<dbReference type="PANTHER" id="PTHR13767:SF2">
    <property type="entry name" value="PSEUDOURIDYLATE SYNTHASE TRUB1"/>
    <property type="match status" value="1"/>
</dbReference>
<evidence type="ECO:0000259" key="7">
    <source>
        <dbReference type="Pfam" id="PF16198"/>
    </source>
</evidence>
<sequence length="310" mass="34407">MQNGILPLWKEKGMTSHDCVFKLRKILKMKRIGHTGTLDPSVEGVLPICLGESTKVAEYLTNAGKIYEAEVTIGASTTTEDADGDVVESNDSHKHFTPQDILSALTALTGTIEQTPPMYSAVKVNGKKLYEYARAGVSVERPTRQVKIYELTLLSEEDSYSGKHVSFRIRVSCSKGTYIRTLAVQIGEKLGYPAHMSNLVRTNSGTFTATDCLTLKQVQDLVDNELLTDKLYDLDYAMQDMPKFEVPSNLEKAIKNGQVLDAIEALNDHQRIVYTVDAQAVAVYIKHPSKEGKMKPEKMFNRLGKEGDAK</sequence>
<feature type="active site" description="Nucleophile" evidence="5">
    <location>
        <position position="39"/>
    </location>
</feature>
<dbReference type="SUPFAM" id="SSF55120">
    <property type="entry name" value="Pseudouridine synthase"/>
    <property type="match status" value="1"/>
</dbReference>
<evidence type="ECO:0000256" key="2">
    <source>
        <dbReference type="ARBA" id="ARBA00005642"/>
    </source>
</evidence>
<evidence type="ECO:0000259" key="6">
    <source>
        <dbReference type="Pfam" id="PF01509"/>
    </source>
</evidence>
<dbReference type="Pfam" id="PF16198">
    <property type="entry name" value="TruB_C_2"/>
    <property type="match status" value="1"/>
</dbReference>
<evidence type="ECO:0000256" key="3">
    <source>
        <dbReference type="ARBA" id="ARBA00022694"/>
    </source>
</evidence>
<dbReference type="Proteomes" id="UP000294292">
    <property type="component" value="Chromosome"/>
</dbReference>
<dbReference type="GO" id="GO:1990481">
    <property type="term" value="P:mRNA pseudouridine synthesis"/>
    <property type="evidence" value="ECO:0007669"/>
    <property type="project" value="TreeGrafter"/>
</dbReference>
<feature type="domain" description="tRNA pseudouridylate synthase B C-terminal" evidence="7">
    <location>
        <begin position="180"/>
        <end position="238"/>
    </location>
</feature>
<dbReference type="InterPro" id="IPR002501">
    <property type="entry name" value="PsdUridine_synth_N"/>
</dbReference>
<gene>
    <name evidence="5 8" type="primary">truB</name>
    <name evidence="8" type="ORF">E2636_10025</name>
</gene>
<dbReference type="RefSeq" id="WP_134210072.1">
    <property type="nucleotide sequence ID" value="NZ_CP038015.1"/>
</dbReference>
<dbReference type="AlphaFoldDB" id="A0A4P6ZXU5"/>
<comment type="similarity">
    <text evidence="2 5">Belongs to the pseudouridine synthase TruB family. Type 1 subfamily.</text>
</comment>
<dbReference type="GO" id="GO:0003723">
    <property type="term" value="F:RNA binding"/>
    <property type="evidence" value="ECO:0007669"/>
    <property type="project" value="InterPro"/>
</dbReference>
<dbReference type="PANTHER" id="PTHR13767">
    <property type="entry name" value="TRNA-PSEUDOURIDINE SYNTHASE"/>
    <property type="match status" value="1"/>
</dbReference>
<organism evidence="8 9">
    <name type="scientific">Paenisporosarcina antarctica</name>
    <dbReference type="NCBI Taxonomy" id="417367"/>
    <lineage>
        <taxon>Bacteria</taxon>
        <taxon>Bacillati</taxon>
        <taxon>Bacillota</taxon>
        <taxon>Bacilli</taxon>
        <taxon>Bacillales</taxon>
        <taxon>Caryophanaceae</taxon>
        <taxon>Paenisporosarcina</taxon>
    </lineage>
</organism>
<dbReference type="GO" id="GO:0160148">
    <property type="term" value="F:tRNA pseudouridine(55) synthase activity"/>
    <property type="evidence" value="ECO:0007669"/>
    <property type="project" value="UniProtKB-EC"/>
</dbReference>
<dbReference type="GO" id="GO:0031119">
    <property type="term" value="P:tRNA pseudouridine synthesis"/>
    <property type="evidence" value="ECO:0007669"/>
    <property type="project" value="UniProtKB-UniRule"/>
</dbReference>
<comment type="function">
    <text evidence="5">Responsible for synthesis of pseudouridine from uracil-55 in the psi GC loop of transfer RNAs.</text>
</comment>
<dbReference type="EC" id="5.4.99.25" evidence="5"/>
<comment type="catalytic activity">
    <reaction evidence="1 5">
        <text>uridine(55) in tRNA = pseudouridine(55) in tRNA</text>
        <dbReference type="Rhea" id="RHEA:42532"/>
        <dbReference type="Rhea" id="RHEA-COMP:10101"/>
        <dbReference type="Rhea" id="RHEA-COMP:10102"/>
        <dbReference type="ChEBI" id="CHEBI:65314"/>
        <dbReference type="ChEBI" id="CHEBI:65315"/>
        <dbReference type="EC" id="5.4.99.25"/>
    </reaction>
</comment>
<evidence type="ECO:0000313" key="8">
    <source>
        <dbReference type="EMBL" id="QBP41450.1"/>
    </source>
</evidence>
<dbReference type="OrthoDB" id="9802309at2"/>
<accession>A0A4P6ZXU5</accession>
<protein>
    <recommendedName>
        <fullName evidence="5">tRNA pseudouridine synthase B</fullName>
        <ecNumber evidence="5">5.4.99.25</ecNumber>
    </recommendedName>
    <alternativeName>
        <fullName evidence="5">tRNA pseudouridine(55) synthase</fullName>
        <shortName evidence="5">Psi55 synthase</shortName>
    </alternativeName>
    <alternativeName>
        <fullName evidence="5">tRNA pseudouridylate synthase</fullName>
    </alternativeName>
    <alternativeName>
        <fullName evidence="5">tRNA-uridine isomerase</fullName>
    </alternativeName>
</protein>
<keyword evidence="9" id="KW-1185">Reference proteome</keyword>
<dbReference type="CDD" id="cd02573">
    <property type="entry name" value="PseudoU_synth_EcTruB"/>
    <property type="match status" value="1"/>
</dbReference>
<dbReference type="InterPro" id="IPR032819">
    <property type="entry name" value="TruB_C"/>
</dbReference>
<dbReference type="NCBIfam" id="TIGR00431">
    <property type="entry name" value="TruB"/>
    <property type="match status" value="1"/>
</dbReference>
<evidence type="ECO:0000256" key="4">
    <source>
        <dbReference type="ARBA" id="ARBA00023235"/>
    </source>
</evidence>
<reference evidence="8 9" key="1">
    <citation type="submission" date="2019-03" db="EMBL/GenBank/DDBJ databases">
        <title>Complete genome sequence of Paenisporosarcina antarctica CGMCC 1.6503T.</title>
        <authorList>
            <person name="Rong J.-C."/>
            <person name="Chi N.-Y."/>
            <person name="Zhang Q.-F."/>
        </authorList>
    </citation>
    <scope>NUCLEOTIDE SEQUENCE [LARGE SCALE GENOMIC DNA]</scope>
    <source>
        <strain evidence="8 9">CGMCC 1.6503</strain>
    </source>
</reference>
<dbReference type="InterPro" id="IPR014780">
    <property type="entry name" value="tRNA_psdUridine_synth_TruB"/>
</dbReference>
<feature type="domain" description="Pseudouridine synthase II N-terminal" evidence="6">
    <location>
        <begin position="24"/>
        <end position="179"/>
    </location>
</feature>
<evidence type="ECO:0000256" key="5">
    <source>
        <dbReference type="HAMAP-Rule" id="MF_01080"/>
    </source>
</evidence>
<dbReference type="InterPro" id="IPR020103">
    <property type="entry name" value="PsdUridine_synth_cat_dom_sf"/>
</dbReference>
<dbReference type="Gene3D" id="3.30.2350.10">
    <property type="entry name" value="Pseudouridine synthase"/>
    <property type="match status" value="1"/>
</dbReference>
<keyword evidence="4 5" id="KW-0413">Isomerase</keyword>
<dbReference type="EMBL" id="CP038015">
    <property type="protein sequence ID" value="QBP41450.1"/>
    <property type="molecule type" value="Genomic_DNA"/>
</dbReference>
<proteinExistence type="inferred from homology"/>
<dbReference type="Pfam" id="PF01509">
    <property type="entry name" value="TruB_N"/>
    <property type="match status" value="1"/>
</dbReference>
<keyword evidence="3 5" id="KW-0819">tRNA processing</keyword>
<evidence type="ECO:0000256" key="1">
    <source>
        <dbReference type="ARBA" id="ARBA00000385"/>
    </source>
</evidence>
<dbReference type="KEGG" id="panc:E2636_10025"/>
<dbReference type="HAMAP" id="MF_01080">
    <property type="entry name" value="TruB_bact"/>
    <property type="match status" value="1"/>
</dbReference>
<dbReference type="FunFam" id="3.30.2350.10:FF:000011">
    <property type="entry name" value="tRNA pseudouridine synthase B"/>
    <property type="match status" value="1"/>
</dbReference>
<name>A0A4P6ZXU5_9BACL</name>
<evidence type="ECO:0000313" key="9">
    <source>
        <dbReference type="Proteomes" id="UP000294292"/>
    </source>
</evidence>